<dbReference type="GO" id="GO:0046872">
    <property type="term" value="F:metal ion binding"/>
    <property type="evidence" value="ECO:0007669"/>
    <property type="project" value="UniProtKB-KW"/>
</dbReference>
<dbReference type="GO" id="GO:0005516">
    <property type="term" value="F:calmodulin binding"/>
    <property type="evidence" value="ECO:0007669"/>
    <property type="project" value="UniProtKB-KW"/>
</dbReference>
<dbReference type="InterPro" id="IPR008250">
    <property type="entry name" value="ATPase_P-typ_transduc_dom_A_sf"/>
</dbReference>
<keyword evidence="14" id="KW-1278">Translocase</keyword>
<dbReference type="Bgee" id="ENSELUG00000015676">
    <property type="expression patterns" value="Expressed in brain and 7 other cell types or tissues"/>
</dbReference>
<dbReference type="InterPro" id="IPR001757">
    <property type="entry name" value="P_typ_ATPase"/>
</dbReference>
<dbReference type="SUPFAM" id="SSF81660">
    <property type="entry name" value="Metal cation-transporting ATPase, ATP-binding domain N"/>
    <property type="match status" value="1"/>
</dbReference>
<dbReference type="GeneTree" id="ENSGT00940000166500"/>
<dbReference type="Pfam" id="PF00689">
    <property type="entry name" value="Cation_ATPase_C"/>
    <property type="match status" value="1"/>
</dbReference>
<dbReference type="Gene3D" id="1.20.1110.10">
    <property type="entry name" value="Calcium-transporting ATPase, transmembrane domain"/>
    <property type="match status" value="3"/>
</dbReference>
<dbReference type="GO" id="GO:0098839">
    <property type="term" value="C:postsynaptic density membrane"/>
    <property type="evidence" value="ECO:0007669"/>
    <property type="project" value="TreeGrafter"/>
</dbReference>
<sequence>RVKPSDRRKQKGSSANHEGDFGVSVMELRGLMELRGGEAVVKIQEDYGDMDGLCQRLKTSPTEGLSGDVTDLEKRKEAFGQNLIPPKKPKTFLELIWEALQDVTLIILEVAALISLGLSFYQPPGGDTGDSGGEDEGEAESGWIEGAAILLSVACVVLVTAFNDWSKEKQFRGLQSRIEQEQKFQVVRGAQVIQLPVADIVVGDIAQIKYGDLLPADGVLIQGNDLKIDESSLTGESDHVKKTADRDPMLLSGTHVMEGSGRMLVTAVGVNSQTGIIFTLLGAGEVGEEEKKEKRGFVAGEPKWVPENYLEYHLQYDGAAAMEMQPLKSAEGGETEEKKKTNVSKKEKSVLQGKLTKLAVQIGKAGLVMSAITVIILVLYFAVDNFVLQKRPWLTECTPIYVQYFVKFFIIGVTVLVVAVPEGLPLAVTISLAYSVKKMMKDNNLVRHLDACETMGNATAICSDKTGTLTTNRMTAVACYIGDVHYKEIPDPGVLSNKSLDILVNAISLNSAYTTKILPATKEGGLPMQVGNKTECGLLGLVLKLKRDYQPIRNQIPEEKLYKVYTFNSVRKSMSTVIKLPEGGFRMYSKGASEIVLKKCTKILNAEGEPRVFRPRDKDEMVKKVIEPMACDGLRTICVAYRDFPADPEPLWDNENDILNELTAVCVVGIEDPVRPEVPAAIVRCQRAGITVRMVTGDNLNTARAIAMKCGIIHPGEDFLAIDGKEFNRRIRNEKGEVEQERMDKVWPKLRVLARSSPTDKHTLVKGIIDSTLTDQRQVVAVTGDGTNDGPALKKADVGFAMGIAGTDVAKEASDIILTDDNFSSIVKAVMWGRNVYDSISKFLQFQLTVNVVAVIVAFTGACITQDSPLKAVQMLWVNLIMDTFASLALATEPPTEALLMRKPYGRNKPLISSTMTKNILGHGIYQLVIIFSLLFVGEQIFDIDSGRNAPLHSPPSEHYTIIFNTFVLMQLFNEINARKIHGERNVFDGIFRNPIFCSIVFGTFAIQIVIVQLGGKPFSCTPLDLEKWGWCTFLGLGELVWGQVIATIPNSKLRFLRGAGQLTKKNEMPGDEDMNEDNEEIDHAERELRRGQVLWFRGLSRIQTQIRVVNAFRSSLYEGLEKTDSRSSIHNFMTHPEFRLEDSTPHIPLIDDTDLEDDPALRKTPQSLSRAGSQPQSPNKNNNAIDSGINLTIDTTSKSAASSSPSSPLHSLETSL</sequence>
<evidence type="ECO:0000256" key="11">
    <source>
        <dbReference type="ARBA" id="ARBA00022840"/>
    </source>
</evidence>
<dbReference type="InterPro" id="IPR004014">
    <property type="entry name" value="ATPase_P-typ_cation-transptr_N"/>
</dbReference>
<evidence type="ECO:0000256" key="10">
    <source>
        <dbReference type="ARBA" id="ARBA00022837"/>
    </source>
</evidence>
<name>A0A6Q2X4L8_ESOLU</name>
<dbReference type="SUPFAM" id="SSF81653">
    <property type="entry name" value="Calcium ATPase, transduction domain A"/>
    <property type="match status" value="1"/>
</dbReference>
<keyword evidence="10 18" id="KW-0106">Calcium</keyword>
<evidence type="ECO:0000256" key="14">
    <source>
        <dbReference type="ARBA" id="ARBA00022967"/>
    </source>
</evidence>
<dbReference type="GO" id="GO:0051480">
    <property type="term" value="P:regulation of cytosolic calcium ion concentration"/>
    <property type="evidence" value="ECO:0007669"/>
    <property type="project" value="TreeGrafter"/>
</dbReference>
<feature type="transmembrane region" description="Helical" evidence="18">
    <location>
        <begin position="365"/>
        <end position="383"/>
    </location>
</feature>
<evidence type="ECO:0000256" key="1">
    <source>
        <dbReference type="ARBA" id="ARBA00004651"/>
    </source>
</evidence>
<keyword evidence="6 18" id="KW-0109">Calcium transport</keyword>
<comment type="similarity">
    <text evidence="2 18">Belongs to the cation transport ATPase (P-type) (TC 3.A.3) family. Type IIB subfamily.</text>
</comment>
<dbReference type="Pfam" id="PF00122">
    <property type="entry name" value="E1-E2_ATPase"/>
    <property type="match status" value="1"/>
</dbReference>
<dbReference type="NCBIfam" id="TIGR01517">
    <property type="entry name" value="ATPase-IIB_Ca"/>
    <property type="match status" value="1"/>
</dbReference>
<dbReference type="GO" id="GO:0030165">
    <property type="term" value="F:PDZ domain binding"/>
    <property type="evidence" value="ECO:0007669"/>
    <property type="project" value="TreeGrafter"/>
</dbReference>
<evidence type="ECO:0000256" key="15">
    <source>
        <dbReference type="ARBA" id="ARBA00022989"/>
    </source>
</evidence>
<dbReference type="Pfam" id="PF12424">
    <property type="entry name" value="ATP_Ca_trans_C"/>
    <property type="match status" value="1"/>
</dbReference>
<dbReference type="SMART" id="SM00831">
    <property type="entry name" value="Cation_ATPase_N"/>
    <property type="match status" value="1"/>
</dbReference>
<dbReference type="InterPro" id="IPR006068">
    <property type="entry name" value="ATPase_P-typ_cation-transptr_C"/>
</dbReference>
<dbReference type="FunFam" id="3.40.1110.10:FF:000032">
    <property type="entry name" value="Calcium-transporting ATPase"/>
    <property type="match status" value="1"/>
</dbReference>
<feature type="domain" description="Cation-transporting P-type ATPase N-terminal" evidence="20">
    <location>
        <begin position="46"/>
        <end position="120"/>
    </location>
</feature>
<dbReference type="Proteomes" id="UP000265140">
    <property type="component" value="Chromosome 2"/>
</dbReference>
<dbReference type="Pfam" id="PF08282">
    <property type="entry name" value="Hydrolase_3"/>
    <property type="match status" value="1"/>
</dbReference>
<keyword evidence="16 18" id="KW-0406">Ion transport</keyword>
<comment type="catalytic activity">
    <reaction evidence="18">
        <text>Ca(2+)(in) + ATP + H2O = Ca(2+)(out) + ADP + phosphate + H(+)</text>
        <dbReference type="Rhea" id="RHEA:18105"/>
        <dbReference type="ChEBI" id="CHEBI:15377"/>
        <dbReference type="ChEBI" id="CHEBI:15378"/>
        <dbReference type="ChEBI" id="CHEBI:29108"/>
        <dbReference type="ChEBI" id="CHEBI:30616"/>
        <dbReference type="ChEBI" id="CHEBI:43474"/>
        <dbReference type="ChEBI" id="CHEBI:456216"/>
        <dbReference type="EC" id="7.2.2.10"/>
    </reaction>
</comment>
<keyword evidence="9 18" id="KW-0547">Nucleotide-binding</keyword>
<dbReference type="NCBIfam" id="TIGR01494">
    <property type="entry name" value="ATPase_P-type"/>
    <property type="match status" value="3"/>
</dbReference>
<feature type="region of interest" description="Disordered" evidence="19">
    <location>
        <begin position="1144"/>
        <end position="1217"/>
    </location>
</feature>
<dbReference type="Ensembl" id="ENSELUT00000084101.2">
    <property type="protein sequence ID" value="ENSELUP00000048220.2"/>
    <property type="gene ID" value="ENSELUG00000015676.3"/>
</dbReference>
<dbReference type="GO" id="GO:0005524">
    <property type="term" value="F:ATP binding"/>
    <property type="evidence" value="ECO:0007669"/>
    <property type="project" value="UniProtKB-KW"/>
</dbReference>
<dbReference type="PROSITE" id="PS00154">
    <property type="entry name" value="ATPASE_E1_E2"/>
    <property type="match status" value="1"/>
</dbReference>
<comment type="caution">
    <text evidence="18">Lacks conserved residue(s) required for the propagation of feature annotation.</text>
</comment>
<evidence type="ECO:0000256" key="17">
    <source>
        <dbReference type="ARBA" id="ARBA00023136"/>
    </source>
</evidence>
<keyword evidence="12" id="KW-0460">Magnesium</keyword>
<keyword evidence="3 18" id="KW-0813">Transport</keyword>
<evidence type="ECO:0000256" key="2">
    <source>
        <dbReference type="ARBA" id="ARBA00006124"/>
    </source>
</evidence>
<dbReference type="SFLD" id="SFLDG00002">
    <property type="entry name" value="C1.7:_P-type_atpase_like"/>
    <property type="match status" value="1"/>
</dbReference>
<dbReference type="SFLD" id="SFLDS00003">
    <property type="entry name" value="Haloacid_Dehalogenase"/>
    <property type="match status" value="1"/>
</dbReference>
<dbReference type="InterPro" id="IPR022141">
    <property type="entry name" value="ATP_Ca_trans_C"/>
</dbReference>
<keyword evidence="8" id="KW-0479">Metal-binding</keyword>
<evidence type="ECO:0000256" key="4">
    <source>
        <dbReference type="ARBA" id="ARBA00022475"/>
    </source>
</evidence>
<dbReference type="PRINTS" id="PR00119">
    <property type="entry name" value="CATATPASE"/>
</dbReference>
<dbReference type="FunFam" id="1.20.1110.10:FF:000008">
    <property type="entry name" value="Calcium-transporting ATPase"/>
    <property type="match status" value="1"/>
</dbReference>
<dbReference type="InterPro" id="IPR018303">
    <property type="entry name" value="ATPase_P-typ_P_site"/>
</dbReference>
<evidence type="ECO:0000313" key="21">
    <source>
        <dbReference type="Ensembl" id="ENSELUP00000048220.2"/>
    </source>
</evidence>
<dbReference type="InterPro" id="IPR036412">
    <property type="entry name" value="HAD-like_sf"/>
</dbReference>
<dbReference type="Gene3D" id="2.70.150.10">
    <property type="entry name" value="Calcium-transporting ATPase, cytoplasmic transduction domain A"/>
    <property type="match status" value="1"/>
</dbReference>
<keyword evidence="17 18" id="KW-0472">Membrane</keyword>
<dbReference type="FunFam" id="1.20.1110.10:FF:000002">
    <property type="entry name" value="Calcium-transporting ATPase"/>
    <property type="match status" value="1"/>
</dbReference>
<keyword evidence="22" id="KW-1185">Reference proteome</keyword>
<feature type="transmembrane region" description="Helical" evidence="18">
    <location>
        <begin position="958"/>
        <end position="976"/>
    </location>
</feature>
<keyword evidence="11 18" id="KW-0067">ATP-binding</keyword>
<evidence type="ECO:0000256" key="18">
    <source>
        <dbReference type="RuleBase" id="RU361146"/>
    </source>
</evidence>
<dbReference type="AlphaFoldDB" id="A0A6Q2X4L8"/>
<evidence type="ECO:0000256" key="7">
    <source>
        <dbReference type="ARBA" id="ARBA00022692"/>
    </source>
</evidence>
<feature type="transmembrane region" description="Helical" evidence="18">
    <location>
        <begin position="920"/>
        <end position="938"/>
    </location>
</feature>
<evidence type="ECO:0000259" key="20">
    <source>
        <dbReference type="SMART" id="SM00831"/>
    </source>
</evidence>
<feature type="compositionally biased region" description="Polar residues" evidence="19">
    <location>
        <begin position="1165"/>
        <end position="1195"/>
    </location>
</feature>
<dbReference type="SFLD" id="SFLDF00027">
    <property type="entry name" value="p-type_atpase"/>
    <property type="match status" value="1"/>
</dbReference>
<evidence type="ECO:0000256" key="5">
    <source>
        <dbReference type="ARBA" id="ARBA00022553"/>
    </source>
</evidence>
<comment type="function">
    <text evidence="18">Catalyzes the hydrolysis of ATP coupled with the transport of calcium.</text>
</comment>
<dbReference type="SUPFAM" id="SSF56784">
    <property type="entry name" value="HAD-like"/>
    <property type="match status" value="1"/>
</dbReference>
<evidence type="ECO:0000256" key="9">
    <source>
        <dbReference type="ARBA" id="ARBA00022741"/>
    </source>
</evidence>
<dbReference type="CDD" id="cd02081">
    <property type="entry name" value="P-type_ATPase_Ca_PMCA-like"/>
    <property type="match status" value="1"/>
</dbReference>
<dbReference type="FunFam" id="3.40.50.1000:FF:000007">
    <property type="entry name" value="Calcium-transporting ATPase"/>
    <property type="match status" value="1"/>
</dbReference>
<dbReference type="InterPro" id="IPR023298">
    <property type="entry name" value="ATPase_P-typ_TM_dom_sf"/>
</dbReference>
<reference evidence="21" key="2">
    <citation type="submission" date="2020-02" db="EMBL/GenBank/DDBJ databases">
        <title>Esox lucius (northern pike) genome, fEsoLuc1, primary haplotype.</title>
        <authorList>
            <person name="Myers G."/>
            <person name="Karagic N."/>
            <person name="Meyer A."/>
            <person name="Pippel M."/>
            <person name="Reichard M."/>
            <person name="Winkler S."/>
            <person name="Tracey A."/>
            <person name="Sims Y."/>
            <person name="Howe K."/>
            <person name="Rhie A."/>
            <person name="Formenti G."/>
            <person name="Durbin R."/>
            <person name="Fedrigo O."/>
            <person name="Jarvis E.D."/>
        </authorList>
    </citation>
    <scope>NUCLEOTIDE SEQUENCE [LARGE SCALE GENOMIC DNA]</scope>
</reference>
<keyword evidence="7 18" id="KW-0812">Transmembrane</keyword>
<evidence type="ECO:0000256" key="16">
    <source>
        <dbReference type="ARBA" id="ARBA00023065"/>
    </source>
</evidence>
<evidence type="ECO:0000256" key="8">
    <source>
        <dbReference type="ARBA" id="ARBA00022723"/>
    </source>
</evidence>
<evidence type="ECO:0000256" key="6">
    <source>
        <dbReference type="ARBA" id="ARBA00022568"/>
    </source>
</evidence>
<dbReference type="GO" id="GO:0098978">
    <property type="term" value="C:glutamatergic synapse"/>
    <property type="evidence" value="ECO:0007669"/>
    <property type="project" value="UniProtKB-ARBA"/>
</dbReference>
<keyword evidence="13" id="KW-0112">Calmodulin-binding</keyword>
<reference evidence="21" key="4">
    <citation type="submission" date="2025-09" db="UniProtKB">
        <authorList>
            <consortium name="Ensembl"/>
        </authorList>
    </citation>
    <scope>IDENTIFICATION</scope>
</reference>
<evidence type="ECO:0000256" key="12">
    <source>
        <dbReference type="ARBA" id="ARBA00022842"/>
    </source>
</evidence>
<keyword evidence="15 18" id="KW-1133">Transmembrane helix</keyword>
<dbReference type="SUPFAM" id="SSF81665">
    <property type="entry name" value="Calcium ATPase, transmembrane domain M"/>
    <property type="match status" value="1"/>
</dbReference>
<dbReference type="InterPro" id="IPR059000">
    <property type="entry name" value="ATPase_P-type_domA"/>
</dbReference>
<dbReference type="GO" id="GO:0016887">
    <property type="term" value="F:ATP hydrolysis activity"/>
    <property type="evidence" value="ECO:0007669"/>
    <property type="project" value="InterPro"/>
</dbReference>
<dbReference type="FunFam" id="1.20.1110.10:FF:000001">
    <property type="entry name" value="Calcium-transporting ATPase"/>
    <property type="match status" value="1"/>
</dbReference>
<organism evidence="21 22">
    <name type="scientific">Esox lucius</name>
    <name type="common">Northern pike</name>
    <dbReference type="NCBI Taxonomy" id="8010"/>
    <lineage>
        <taxon>Eukaryota</taxon>
        <taxon>Metazoa</taxon>
        <taxon>Chordata</taxon>
        <taxon>Craniata</taxon>
        <taxon>Vertebrata</taxon>
        <taxon>Euteleostomi</taxon>
        <taxon>Actinopterygii</taxon>
        <taxon>Neopterygii</taxon>
        <taxon>Teleostei</taxon>
        <taxon>Protacanthopterygii</taxon>
        <taxon>Esociformes</taxon>
        <taxon>Esocidae</taxon>
        <taxon>Esox</taxon>
    </lineage>
</organism>
<accession>A0A6Q2X4L8</accession>
<protein>
    <recommendedName>
        <fullName evidence="18">Calcium-transporting ATPase</fullName>
        <ecNumber evidence="18">7.2.2.10</ecNumber>
    </recommendedName>
</protein>
<reference evidence="22" key="1">
    <citation type="journal article" date="2014" name="PLoS ONE">
        <title>The genome and linkage map of the northern pike (Esox lucius): conserved synteny revealed between the salmonid sister group and the Neoteleostei.</title>
        <authorList>
            <person name="Rondeau E.B."/>
            <person name="Minkley D.R."/>
            <person name="Leong J.S."/>
            <person name="Messmer A.M."/>
            <person name="Jantzen J.R."/>
            <person name="von Schalburg K.R."/>
            <person name="Lemon C."/>
            <person name="Bird N.H."/>
            <person name="Koop B.F."/>
        </authorList>
    </citation>
    <scope>NUCLEOTIDE SEQUENCE</scope>
</reference>
<evidence type="ECO:0000256" key="3">
    <source>
        <dbReference type="ARBA" id="ARBA00022448"/>
    </source>
</evidence>
<dbReference type="InterPro" id="IPR006408">
    <property type="entry name" value="P-type_ATPase_IIB"/>
</dbReference>
<proteinExistence type="inferred from homology"/>
<dbReference type="Pfam" id="PF13246">
    <property type="entry name" value="Cation_ATPase"/>
    <property type="match status" value="1"/>
</dbReference>
<comment type="subcellular location">
    <subcellularLocation>
        <location evidence="1">Cell membrane</location>
        <topology evidence="1">Multi-pass membrane protein</topology>
    </subcellularLocation>
    <subcellularLocation>
        <location evidence="18">Membrane</location>
        <topology evidence="18">Multi-pass membrane protein</topology>
    </subcellularLocation>
</comment>
<dbReference type="InterPro" id="IPR023299">
    <property type="entry name" value="ATPase_P-typ_cyto_dom_N"/>
</dbReference>
<evidence type="ECO:0000256" key="13">
    <source>
        <dbReference type="ARBA" id="ARBA00022860"/>
    </source>
</evidence>
<dbReference type="GO" id="GO:0005388">
    <property type="term" value="F:P-type calcium transporter activity"/>
    <property type="evidence" value="ECO:0007669"/>
    <property type="project" value="UniProtKB-EC"/>
</dbReference>
<dbReference type="FunFam" id="2.70.150.10:FF:000001">
    <property type="entry name" value="Calcium-transporting ATPase"/>
    <property type="match status" value="1"/>
</dbReference>
<feature type="transmembrane region" description="Helical" evidence="18">
    <location>
        <begin position="843"/>
        <end position="864"/>
    </location>
</feature>
<dbReference type="Pfam" id="PF00690">
    <property type="entry name" value="Cation_ATPase_N"/>
    <property type="match status" value="1"/>
</dbReference>
<feature type="compositionally biased region" description="Low complexity" evidence="19">
    <location>
        <begin position="1196"/>
        <end position="1217"/>
    </location>
</feature>
<dbReference type="InterPro" id="IPR044492">
    <property type="entry name" value="P_typ_ATPase_HD_dom"/>
</dbReference>
<reference evidence="21" key="3">
    <citation type="submission" date="2025-08" db="UniProtKB">
        <authorList>
            <consortium name="Ensembl"/>
        </authorList>
    </citation>
    <scope>IDENTIFICATION</scope>
</reference>
<dbReference type="Gene3D" id="3.40.1110.10">
    <property type="entry name" value="Calcium-transporting ATPase, cytoplasmic domain N"/>
    <property type="match status" value="1"/>
</dbReference>
<keyword evidence="4" id="KW-1003">Cell membrane</keyword>
<dbReference type="PANTHER" id="PTHR24093">
    <property type="entry name" value="CATION TRANSPORTING ATPASE"/>
    <property type="match status" value="1"/>
</dbReference>
<dbReference type="PRINTS" id="PR00121">
    <property type="entry name" value="NAKATPASE"/>
</dbReference>
<feature type="transmembrane region" description="Helical" evidence="18">
    <location>
        <begin position="996"/>
        <end position="1016"/>
    </location>
</feature>
<dbReference type="PANTHER" id="PTHR24093:SF377">
    <property type="entry name" value="PLASMA MEMBRANE CALCIUM-TRANSPORTING ATPASE 2"/>
    <property type="match status" value="1"/>
</dbReference>
<keyword evidence="5" id="KW-0597">Phosphoprotein</keyword>
<evidence type="ECO:0000256" key="19">
    <source>
        <dbReference type="SAM" id="MobiDB-lite"/>
    </source>
</evidence>
<dbReference type="EC" id="7.2.2.10" evidence="18"/>
<evidence type="ECO:0000313" key="22">
    <source>
        <dbReference type="Proteomes" id="UP000265140"/>
    </source>
</evidence>
<feature type="transmembrane region" description="Helical" evidence="18">
    <location>
        <begin position="408"/>
        <end position="434"/>
    </location>
</feature>